<protein>
    <submittedName>
        <fullName evidence="1">Uncharacterized protein</fullName>
    </submittedName>
</protein>
<proteinExistence type="predicted"/>
<organism evidence="1 2">
    <name type="scientific">Paramagnetospirillum magneticum (strain ATCC 700264 / AMB-1)</name>
    <name type="common">Magnetospirillum magneticum</name>
    <dbReference type="NCBI Taxonomy" id="342108"/>
    <lineage>
        <taxon>Bacteria</taxon>
        <taxon>Pseudomonadati</taxon>
        <taxon>Pseudomonadota</taxon>
        <taxon>Alphaproteobacteria</taxon>
        <taxon>Rhodospirillales</taxon>
        <taxon>Magnetospirillaceae</taxon>
        <taxon>Paramagnetospirillum</taxon>
    </lineage>
</organism>
<evidence type="ECO:0000313" key="1">
    <source>
        <dbReference type="EMBL" id="BAE49721.1"/>
    </source>
</evidence>
<dbReference type="HOGENOM" id="CLU_2936149_0_0_5"/>
<keyword evidence="2" id="KW-1185">Reference proteome</keyword>
<dbReference type="EMBL" id="AP007255">
    <property type="protein sequence ID" value="BAE49721.1"/>
    <property type="molecule type" value="Genomic_DNA"/>
</dbReference>
<name>Q2W8V4_PARM1</name>
<gene>
    <name evidence="1" type="ordered locus">amb0917</name>
</gene>
<dbReference type="KEGG" id="mag:amb0917"/>
<sequence>MVTFGLFVSALFPIAKIVPFKDACFLKKSHGAVDSGNADMPIDLDGTAINLIDIRVVGCI</sequence>
<reference evidence="1 2" key="1">
    <citation type="journal article" date="2005" name="DNA Res.">
        <title>Complete genome sequence of the facultative anaerobic magnetotactic bacterium Magnetospirillum sp. strain AMB-1.</title>
        <authorList>
            <person name="Matsunaga T."/>
            <person name="Okamura Y."/>
            <person name="Fukuda Y."/>
            <person name="Wahyudi A.T."/>
            <person name="Murase Y."/>
            <person name="Takeyama H."/>
        </authorList>
    </citation>
    <scope>NUCLEOTIDE SEQUENCE [LARGE SCALE GENOMIC DNA]</scope>
    <source>
        <strain evidence="2">ATCC 700264 / AMB-1</strain>
    </source>
</reference>
<accession>Q2W8V4</accession>
<dbReference type="AlphaFoldDB" id="Q2W8V4"/>
<evidence type="ECO:0000313" key="2">
    <source>
        <dbReference type="Proteomes" id="UP000007058"/>
    </source>
</evidence>
<dbReference type="Proteomes" id="UP000007058">
    <property type="component" value="Chromosome"/>
</dbReference>